<dbReference type="RefSeq" id="WP_065659870.1">
    <property type="nucleotide sequence ID" value="NZ_CP123838.1"/>
</dbReference>
<comment type="caution">
    <text evidence="2">The sequence shown here is derived from an EMBL/GenBank/DDBJ whole genome shotgun (WGS) entry which is preliminary data.</text>
</comment>
<protein>
    <submittedName>
        <fullName evidence="2">Helix-turn-helix domain-containing protein</fullName>
    </submittedName>
</protein>
<feature type="compositionally biased region" description="Polar residues" evidence="1">
    <location>
        <begin position="144"/>
        <end position="159"/>
    </location>
</feature>
<evidence type="ECO:0000313" key="3">
    <source>
        <dbReference type="Proteomes" id="UP000702952"/>
    </source>
</evidence>
<evidence type="ECO:0000256" key="1">
    <source>
        <dbReference type="SAM" id="MobiDB-lite"/>
    </source>
</evidence>
<gene>
    <name evidence="2" type="ORF">G6M46_26285</name>
</gene>
<reference evidence="2" key="1">
    <citation type="journal article" date="2020" name="Science">
        <title>Unexpected conservation and global transmission of agrobacterial virulence plasmids.</title>
        <authorList>
            <person name="Weisberg A.J."/>
            <person name="Davis E.W. 2nd"/>
            <person name="Tabima J."/>
            <person name="Belcher M.S."/>
            <person name="Miller M."/>
            <person name="Kuo C.H."/>
            <person name="Loper J.E."/>
            <person name="Grunwald N.J."/>
            <person name="Putnam M.L."/>
            <person name="Chang J.H."/>
        </authorList>
    </citation>
    <scope>NUCLEOTIDE SEQUENCE</scope>
    <source>
        <strain evidence="2">17-1853-1a</strain>
    </source>
</reference>
<evidence type="ECO:0000313" key="2">
    <source>
        <dbReference type="EMBL" id="NTC31645.1"/>
    </source>
</evidence>
<feature type="region of interest" description="Disordered" evidence="1">
    <location>
        <begin position="127"/>
        <end position="164"/>
    </location>
</feature>
<organism evidence="2 3">
    <name type="scientific">Agrobacterium tumefaciens</name>
    <dbReference type="NCBI Taxonomy" id="358"/>
    <lineage>
        <taxon>Bacteria</taxon>
        <taxon>Pseudomonadati</taxon>
        <taxon>Pseudomonadota</taxon>
        <taxon>Alphaproteobacteria</taxon>
        <taxon>Hyphomicrobiales</taxon>
        <taxon>Rhizobiaceae</taxon>
        <taxon>Rhizobium/Agrobacterium group</taxon>
        <taxon>Agrobacterium</taxon>
        <taxon>Agrobacterium tumefaciens complex</taxon>
    </lineage>
</organism>
<dbReference type="AlphaFoldDB" id="A0AA44JAU2"/>
<name>A0AA44JAU2_AGRTU</name>
<accession>A0AA44JAU2</accession>
<sequence>MSTEATIRRGVRNASYSVVPNHVFEDIRLSMEARWLLGYLLSKPDNWTVVIGDIIKKGGCGRDKARKMIAELVEFGYAEREQVRDDGKFGASVLVIYDEPREQEAPKTAGITGANAESVAILPQTDLPATAKPAPDSPSPVKSAHSNNSNIPNTDSQGASAEEEVLKRVDRKKISRDFTLWYATWKKGDEEYGRNAWFALTDEERTECIERTPAYLRWAKPSDLMAAAVYLKNRHWRDMPESALADQSHSRGVAKVCGKLWMGVWLETVNRQPDVAPRFTLVDEQDIDAGKVTREQLARQKRIAYGWSLIVRMVDKAHKSEPFVTSLELLPQVEGFRQVERGSDIYLAWQRLHERRGLPFPDNLRDWFWLPPVDGGAADLDAAVEVALSQFLKSINEGRNDDAA</sequence>
<dbReference type="EMBL" id="JAAMAY010000039">
    <property type="protein sequence ID" value="NTC31645.1"/>
    <property type="molecule type" value="Genomic_DNA"/>
</dbReference>
<dbReference type="Proteomes" id="UP000702952">
    <property type="component" value="Unassembled WGS sequence"/>
</dbReference>
<proteinExistence type="predicted"/>